<keyword evidence="5" id="KW-1185">Reference proteome</keyword>
<dbReference type="PANTHER" id="PTHR46743">
    <property type="entry name" value="TEICHOIC ACIDS EXPORT ATP-BINDING PROTEIN TAGH"/>
    <property type="match status" value="1"/>
</dbReference>
<organism evidence="4 5">
    <name type="scientific">Billgrantia endophytica</name>
    <dbReference type="NCBI Taxonomy" id="2033802"/>
    <lineage>
        <taxon>Bacteria</taxon>
        <taxon>Pseudomonadati</taxon>
        <taxon>Pseudomonadota</taxon>
        <taxon>Gammaproteobacteria</taxon>
        <taxon>Oceanospirillales</taxon>
        <taxon>Halomonadaceae</taxon>
        <taxon>Billgrantia</taxon>
    </lineage>
</organism>
<evidence type="ECO:0000256" key="2">
    <source>
        <dbReference type="ARBA" id="ARBA00022840"/>
    </source>
</evidence>
<dbReference type="EMBL" id="PNRF01000038">
    <property type="protein sequence ID" value="PMR73051.1"/>
    <property type="molecule type" value="Genomic_DNA"/>
</dbReference>
<name>A0A2N7TXZ6_9GAMM</name>
<sequence>MRASIEIKDASVTYYLRKSGKSDKVNKKGSVGAPIIVGHRYLEVQALKNVSLSLKNGNRVGLVGINGSGKSTLLKLCAGALAIQSGSISVKGRVSPQFALGAGIKPELSGRRNAELKCLYMGIPQSKVTDYVDEVATFSELGGYFELPVRSYSAGMRSRLVMSLLRLVRGDILIMDEWISTTDPSMNKTVSKLQADLIESSSIVIMASHSQRVLSDWTETLIWLDQGEIKAMGPVAEVYKDYHQWMKKRA</sequence>
<dbReference type="InterPro" id="IPR050683">
    <property type="entry name" value="Bact_Polysacc_Export_ATP-bd"/>
</dbReference>
<dbReference type="GO" id="GO:0016887">
    <property type="term" value="F:ATP hydrolysis activity"/>
    <property type="evidence" value="ECO:0007669"/>
    <property type="project" value="InterPro"/>
</dbReference>
<dbReference type="SUPFAM" id="SSF52540">
    <property type="entry name" value="P-loop containing nucleoside triphosphate hydrolases"/>
    <property type="match status" value="1"/>
</dbReference>
<evidence type="ECO:0000259" key="3">
    <source>
        <dbReference type="PROSITE" id="PS50893"/>
    </source>
</evidence>
<keyword evidence="1" id="KW-0547">Nucleotide-binding</keyword>
<dbReference type="InterPro" id="IPR003593">
    <property type="entry name" value="AAA+_ATPase"/>
</dbReference>
<dbReference type="Pfam" id="PF00005">
    <property type="entry name" value="ABC_tran"/>
    <property type="match status" value="1"/>
</dbReference>
<dbReference type="PANTHER" id="PTHR46743:SF2">
    <property type="entry name" value="TEICHOIC ACIDS EXPORT ATP-BINDING PROTEIN TAGH"/>
    <property type="match status" value="1"/>
</dbReference>
<feature type="domain" description="ABC transporter" evidence="3">
    <location>
        <begin position="20"/>
        <end position="250"/>
    </location>
</feature>
<keyword evidence="2" id="KW-0067">ATP-binding</keyword>
<dbReference type="GO" id="GO:0005524">
    <property type="term" value="F:ATP binding"/>
    <property type="evidence" value="ECO:0007669"/>
    <property type="project" value="UniProtKB-KW"/>
</dbReference>
<evidence type="ECO:0000313" key="4">
    <source>
        <dbReference type="EMBL" id="PMR73051.1"/>
    </source>
</evidence>
<dbReference type="InterPro" id="IPR003439">
    <property type="entry name" value="ABC_transporter-like_ATP-bd"/>
</dbReference>
<dbReference type="PROSITE" id="PS50893">
    <property type="entry name" value="ABC_TRANSPORTER_2"/>
    <property type="match status" value="1"/>
</dbReference>
<dbReference type="Gene3D" id="3.40.50.300">
    <property type="entry name" value="P-loop containing nucleotide triphosphate hydrolases"/>
    <property type="match status" value="1"/>
</dbReference>
<evidence type="ECO:0000256" key="1">
    <source>
        <dbReference type="ARBA" id="ARBA00022741"/>
    </source>
</evidence>
<dbReference type="SMART" id="SM00382">
    <property type="entry name" value="AAA"/>
    <property type="match status" value="1"/>
</dbReference>
<comment type="caution">
    <text evidence="4">The sequence shown here is derived from an EMBL/GenBank/DDBJ whole genome shotgun (WGS) entry which is preliminary data.</text>
</comment>
<dbReference type="OrthoDB" id="9778870at2"/>
<dbReference type="Proteomes" id="UP000235803">
    <property type="component" value="Unassembled WGS sequence"/>
</dbReference>
<dbReference type="RefSeq" id="WP_102654948.1">
    <property type="nucleotide sequence ID" value="NZ_PNRF01000038.1"/>
</dbReference>
<accession>A0A2N7TXZ6</accession>
<gene>
    <name evidence="4" type="ORF">C1H69_18910</name>
</gene>
<dbReference type="AlphaFoldDB" id="A0A2N7TXZ6"/>
<protein>
    <submittedName>
        <fullName evidence="4">ABC transporter</fullName>
    </submittedName>
</protein>
<proteinExistence type="predicted"/>
<dbReference type="InterPro" id="IPR027417">
    <property type="entry name" value="P-loop_NTPase"/>
</dbReference>
<evidence type="ECO:0000313" key="5">
    <source>
        <dbReference type="Proteomes" id="UP000235803"/>
    </source>
</evidence>
<reference evidence="4 5" key="1">
    <citation type="submission" date="2018-01" db="EMBL/GenBank/DDBJ databases">
        <title>Halomonas endophytica sp. nov., isolated from storage liquid in the stems of Populus euphratica.</title>
        <authorList>
            <person name="Chen C."/>
        </authorList>
    </citation>
    <scope>NUCLEOTIDE SEQUENCE [LARGE SCALE GENOMIC DNA]</scope>
    <source>
        <strain evidence="4 5">MC28</strain>
    </source>
</reference>